<dbReference type="RefSeq" id="WP_089064098.1">
    <property type="nucleotide sequence ID" value="NZ_CP022316.1"/>
</dbReference>
<feature type="region of interest" description="Disordered" evidence="2">
    <location>
        <begin position="1"/>
        <end position="27"/>
    </location>
</feature>
<dbReference type="InterPro" id="IPR036396">
    <property type="entry name" value="Cyt_P450_sf"/>
</dbReference>
<dbReference type="PANTHER" id="PTHR46696:SF6">
    <property type="entry name" value="P450, PUTATIVE (EUROFUNG)-RELATED"/>
    <property type="match status" value="1"/>
</dbReference>
<dbReference type="SUPFAM" id="SSF48264">
    <property type="entry name" value="Cytochrome P450"/>
    <property type="match status" value="1"/>
</dbReference>
<dbReference type="GO" id="GO:0004497">
    <property type="term" value="F:monooxygenase activity"/>
    <property type="evidence" value="ECO:0007669"/>
    <property type="project" value="InterPro"/>
</dbReference>
<dbReference type="EMBL" id="CP022316">
    <property type="protein sequence ID" value="ASK64850.1"/>
    <property type="molecule type" value="Genomic_DNA"/>
</dbReference>
<dbReference type="GO" id="GO:0016705">
    <property type="term" value="F:oxidoreductase activity, acting on paired donors, with incorporation or reduction of molecular oxygen"/>
    <property type="evidence" value="ECO:0007669"/>
    <property type="project" value="InterPro"/>
</dbReference>
<dbReference type="InterPro" id="IPR001128">
    <property type="entry name" value="Cyt_P450"/>
</dbReference>
<name>A0A220U9U6_9MICO</name>
<evidence type="ECO:0000256" key="2">
    <source>
        <dbReference type="SAM" id="MobiDB-lite"/>
    </source>
</evidence>
<organism evidence="3 4">
    <name type="scientific">Brachybacterium avium</name>
    <dbReference type="NCBI Taxonomy" id="2017485"/>
    <lineage>
        <taxon>Bacteria</taxon>
        <taxon>Bacillati</taxon>
        <taxon>Actinomycetota</taxon>
        <taxon>Actinomycetes</taxon>
        <taxon>Micrococcales</taxon>
        <taxon>Dermabacteraceae</taxon>
        <taxon>Brachybacterium</taxon>
    </lineage>
</organism>
<dbReference type="Pfam" id="PF00067">
    <property type="entry name" value="p450"/>
    <property type="match status" value="1"/>
</dbReference>
<evidence type="ECO:0000313" key="4">
    <source>
        <dbReference type="Proteomes" id="UP000198398"/>
    </source>
</evidence>
<dbReference type="PANTHER" id="PTHR46696">
    <property type="entry name" value="P450, PUTATIVE (EUROFUNG)-RELATED"/>
    <property type="match status" value="1"/>
</dbReference>
<accession>A0A220U9U6</accession>
<protein>
    <submittedName>
        <fullName evidence="3">Cytochrome P450</fullName>
    </submittedName>
</protein>
<proteinExistence type="inferred from homology"/>
<evidence type="ECO:0000256" key="1">
    <source>
        <dbReference type="ARBA" id="ARBA00010617"/>
    </source>
</evidence>
<dbReference type="GO" id="GO:0020037">
    <property type="term" value="F:heme binding"/>
    <property type="evidence" value="ECO:0007669"/>
    <property type="project" value="InterPro"/>
</dbReference>
<dbReference type="CDD" id="cd11079">
    <property type="entry name" value="Cyp_unk"/>
    <property type="match status" value="1"/>
</dbReference>
<dbReference type="Proteomes" id="UP000198398">
    <property type="component" value="Chromosome"/>
</dbReference>
<dbReference type="GO" id="GO:0005506">
    <property type="term" value="F:iron ion binding"/>
    <property type="evidence" value="ECO:0007669"/>
    <property type="project" value="InterPro"/>
</dbReference>
<gene>
    <name evidence="3" type="ORF">CFK39_02270</name>
</gene>
<dbReference type="Gene3D" id="1.10.630.10">
    <property type="entry name" value="Cytochrome P450"/>
    <property type="match status" value="1"/>
</dbReference>
<keyword evidence="4" id="KW-1185">Reference proteome</keyword>
<dbReference type="AlphaFoldDB" id="A0A220U9U6"/>
<dbReference type="KEGG" id="brv:CFK39_02270"/>
<sequence length="394" mass="41956">MSTAIFDPTGLEPRTATDEQRAEAPLARTPQGTWVVLGHQEAAAVATDHQTFSSAVSRFLQVPNGLDGPEHAAFRAVTDPFFSEARMNALEPTVRTIAAELLEELLADVGAAGTEIDAVSALGAVFAVRAQTAWLGWPARLEPELLQWMVDNHQASRSGELSRTAEVAERFDAIIGSVVAPRRALGPDAPADLTTEVMQVRVPLPDPEIPGSRERALSDEEIVSILRNWTGGDLGSIALCVGVLLTSVAHAPELAERLRSGSFAEAAAIVDELLRIDDPFVSNRRVTTCPVTLAGQEIGAGDRVLIHWTSANRDERVVPDPDTFDPEGNAAQNLVYGIGAHVCPGRPLATLELVVVMQELLAVAEVQAAPTAGEREIAPVGGWAHAPVVLVPHR</sequence>
<reference evidence="4" key="1">
    <citation type="submission" date="2017-07" db="EMBL/GenBank/DDBJ databases">
        <title>Brachybacterium sp. VR2415.</title>
        <authorList>
            <person name="Tak E.J."/>
            <person name="Bae J.-W."/>
        </authorList>
    </citation>
    <scope>NUCLEOTIDE SEQUENCE [LARGE SCALE GENOMIC DNA]</scope>
    <source>
        <strain evidence="4">VR2415</strain>
    </source>
</reference>
<dbReference type="OrthoDB" id="54272at2"/>
<evidence type="ECO:0000313" key="3">
    <source>
        <dbReference type="EMBL" id="ASK64850.1"/>
    </source>
</evidence>
<comment type="similarity">
    <text evidence="1">Belongs to the cytochrome P450 family.</text>
</comment>